<accession>A0ABS5HS87</accession>
<comment type="caution">
    <text evidence="1">The sequence shown here is derived from an EMBL/GenBank/DDBJ whole genome shotgun (WGS) entry which is preliminary data.</text>
</comment>
<evidence type="ECO:0000313" key="2">
    <source>
        <dbReference type="Proteomes" id="UP001195941"/>
    </source>
</evidence>
<dbReference type="EMBL" id="JADMKU010000010">
    <property type="protein sequence ID" value="MBR9651825.1"/>
    <property type="molecule type" value="Genomic_DNA"/>
</dbReference>
<name>A0ABS5HS87_9RHOB</name>
<keyword evidence="2" id="KW-1185">Reference proteome</keyword>
<gene>
    <name evidence="1" type="ORF">IT775_11905</name>
</gene>
<sequence>MPGGVCRNVDSGLGLVELREFPRTIREPEYDIHEGREAEVPMSYCLMAKKGAAG</sequence>
<reference evidence="1 2" key="1">
    <citation type="journal article" date="2021" name="Arch. Microbiol.">
        <title>Thalassobius aquimarinus sp. nov., isolated from the Sea of Japan seashore.</title>
        <authorList>
            <person name="Kurilenko V.V."/>
            <person name="Romanenko L.A."/>
            <person name="Chernysheva N.Y."/>
            <person name="Velansky P.V."/>
            <person name="Tekutyeva L.A."/>
            <person name="Isaeva M.P."/>
            <person name="Mikhailov V.V."/>
        </authorList>
    </citation>
    <scope>NUCLEOTIDE SEQUENCE [LARGE SCALE GENOMIC DNA]</scope>
    <source>
        <strain evidence="1 2">KMM 8518</strain>
    </source>
</reference>
<protein>
    <submittedName>
        <fullName evidence="1">Uncharacterized protein</fullName>
    </submittedName>
</protein>
<proteinExistence type="predicted"/>
<dbReference type="Proteomes" id="UP001195941">
    <property type="component" value="Unassembled WGS sequence"/>
</dbReference>
<evidence type="ECO:0000313" key="1">
    <source>
        <dbReference type="EMBL" id="MBR9651825.1"/>
    </source>
</evidence>
<organism evidence="1 2">
    <name type="scientific">Thalassovita aquimarina</name>
    <dbReference type="NCBI Taxonomy" id="2785917"/>
    <lineage>
        <taxon>Bacteria</taxon>
        <taxon>Pseudomonadati</taxon>
        <taxon>Pseudomonadota</taxon>
        <taxon>Alphaproteobacteria</taxon>
        <taxon>Rhodobacterales</taxon>
        <taxon>Roseobacteraceae</taxon>
        <taxon>Thalassovita</taxon>
    </lineage>
</organism>